<dbReference type="PANTHER" id="PTHR15350:SF5">
    <property type="entry name" value="COP9 SIGNALOSOME COMPLEX SUBUNIT 7"/>
    <property type="match status" value="1"/>
</dbReference>
<evidence type="ECO:0000256" key="4">
    <source>
        <dbReference type="SAM" id="SignalP"/>
    </source>
</evidence>
<keyword evidence="4" id="KW-0732">Signal</keyword>
<keyword evidence="2" id="KW-0736">Signalosome</keyword>
<feature type="region of interest" description="Disordered" evidence="3">
    <location>
        <begin position="263"/>
        <end position="362"/>
    </location>
</feature>
<dbReference type="OrthoDB" id="10265275at2759"/>
<feature type="chain" id="PRO_5034585927" description="PCI domain-containing protein" evidence="4">
    <location>
        <begin position="17"/>
        <end position="362"/>
    </location>
</feature>
<comment type="caution">
    <text evidence="6">The sequence shown here is derived from an EMBL/GenBank/DDBJ whole genome shotgun (WGS) entry which is preliminary data.</text>
</comment>
<proteinExistence type="inferred from homology"/>
<evidence type="ECO:0000256" key="1">
    <source>
        <dbReference type="ARBA" id="ARBA00008482"/>
    </source>
</evidence>
<keyword evidence="7" id="KW-1185">Reference proteome</keyword>
<dbReference type="PANTHER" id="PTHR15350">
    <property type="entry name" value="COP9 SIGNALOSOME COMPLEX SUBUNIT 7/DENDRITIC CELL PROTEIN GA17"/>
    <property type="match status" value="1"/>
</dbReference>
<accession>A0A8H5CBB0</accession>
<organism evidence="6 7">
    <name type="scientific">Tetrapyrgos nigripes</name>
    <dbReference type="NCBI Taxonomy" id="182062"/>
    <lineage>
        <taxon>Eukaryota</taxon>
        <taxon>Fungi</taxon>
        <taxon>Dikarya</taxon>
        <taxon>Basidiomycota</taxon>
        <taxon>Agaricomycotina</taxon>
        <taxon>Agaricomycetes</taxon>
        <taxon>Agaricomycetidae</taxon>
        <taxon>Agaricales</taxon>
        <taxon>Marasmiineae</taxon>
        <taxon>Marasmiaceae</taxon>
        <taxon>Tetrapyrgos</taxon>
    </lineage>
</organism>
<feature type="compositionally biased region" description="Gly residues" evidence="3">
    <location>
        <begin position="285"/>
        <end position="298"/>
    </location>
</feature>
<dbReference type="GO" id="GO:0008180">
    <property type="term" value="C:COP9 signalosome"/>
    <property type="evidence" value="ECO:0007669"/>
    <property type="project" value="UniProtKB-KW"/>
</dbReference>
<dbReference type="Proteomes" id="UP000559256">
    <property type="component" value="Unassembled WGS sequence"/>
</dbReference>
<gene>
    <name evidence="6" type="ORF">D9758_014933</name>
</gene>
<dbReference type="Pfam" id="PF22061">
    <property type="entry name" value="CSN7_HB_subdom"/>
    <property type="match status" value="1"/>
</dbReference>
<dbReference type="PROSITE" id="PS50250">
    <property type="entry name" value="PCI"/>
    <property type="match status" value="1"/>
</dbReference>
<evidence type="ECO:0000256" key="3">
    <source>
        <dbReference type="SAM" id="MobiDB-lite"/>
    </source>
</evidence>
<name>A0A8H5CBB0_9AGAR</name>
<dbReference type="EMBL" id="JAACJM010000213">
    <property type="protein sequence ID" value="KAF5337598.1"/>
    <property type="molecule type" value="Genomic_DNA"/>
</dbReference>
<dbReference type="AlphaFoldDB" id="A0A8H5CBB0"/>
<dbReference type="Pfam" id="PF01399">
    <property type="entry name" value="PCI"/>
    <property type="match status" value="1"/>
</dbReference>
<feature type="domain" description="PCI" evidence="5">
    <location>
        <begin position="30"/>
        <end position="190"/>
    </location>
</feature>
<comment type="similarity">
    <text evidence="1">Belongs to the CSN7/EIF3M family. CSN7 subfamily.</text>
</comment>
<dbReference type="InterPro" id="IPR045237">
    <property type="entry name" value="COPS7/eIF3m"/>
</dbReference>
<feature type="compositionally biased region" description="Basic and acidic residues" evidence="3">
    <location>
        <begin position="267"/>
        <end position="284"/>
    </location>
</feature>
<feature type="signal peptide" evidence="4">
    <location>
        <begin position="1"/>
        <end position="16"/>
    </location>
</feature>
<sequence length="362" mass="39149">MVALIVIIGPVMGALAAGPCFQRYQQEGRITMDLGANFAQKLEPFLLMAKTMKGAAAAKLIQDATAAPGVFVFSELLELPNIQDLGKSEQHEKYLSLLQLFAYKTYQDYLKHKEQLPPLNQAQLTKLKYLSIVTMATEKRILPYSTLLSALEMPTVRDLEDLIIDAIYLDILRGKLDQKEGVLEVEYTMGRDIPYTHVPQGKAQSQDQVGGVADLESILASLKDWASTTSSLLSTLDVAIASAAQDSANKKADKEAHDGKVQIVLKDVVENAKKDKEGGRDGTRGGHGQGASGSGGGGERSERDRPKRGNSGTLSGGGDRMDVDEPILMEGGSGSGIGLRGSKNRKAPQAEVLKPQRKRNRM</sequence>
<dbReference type="InterPro" id="IPR000717">
    <property type="entry name" value="PCI_dom"/>
</dbReference>
<dbReference type="SMART" id="SM00088">
    <property type="entry name" value="PINT"/>
    <property type="match status" value="1"/>
</dbReference>
<evidence type="ECO:0000313" key="7">
    <source>
        <dbReference type="Proteomes" id="UP000559256"/>
    </source>
</evidence>
<reference evidence="6 7" key="1">
    <citation type="journal article" date="2020" name="ISME J.">
        <title>Uncovering the hidden diversity of litter-decomposition mechanisms in mushroom-forming fungi.</title>
        <authorList>
            <person name="Floudas D."/>
            <person name="Bentzer J."/>
            <person name="Ahren D."/>
            <person name="Johansson T."/>
            <person name="Persson P."/>
            <person name="Tunlid A."/>
        </authorList>
    </citation>
    <scope>NUCLEOTIDE SEQUENCE [LARGE SCALE GENOMIC DNA]</scope>
    <source>
        <strain evidence="6 7">CBS 291.85</strain>
    </source>
</reference>
<evidence type="ECO:0000259" key="5">
    <source>
        <dbReference type="PROSITE" id="PS50250"/>
    </source>
</evidence>
<evidence type="ECO:0000313" key="6">
    <source>
        <dbReference type="EMBL" id="KAF5337598.1"/>
    </source>
</evidence>
<protein>
    <recommendedName>
        <fullName evidence="5">PCI domain-containing protein</fullName>
    </recommendedName>
</protein>
<evidence type="ECO:0000256" key="2">
    <source>
        <dbReference type="ARBA" id="ARBA00022790"/>
    </source>
</evidence>